<evidence type="ECO:0000313" key="2">
    <source>
        <dbReference type="Proteomes" id="UP000679247"/>
    </source>
</evidence>
<evidence type="ECO:0000313" key="1">
    <source>
        <dbReference type="EMBL" id="QVY60920.1"/>
    </source>
</evidence>
<proteinExistence type="predicted"/>
<accession>A0ABX8F932</accession>
<dbReference type="RefSeq" id="WP_214475702.1">
    <property type="nucleotide sequence ID" value="NZ_CP071709.1"/>
</dbReference>
<reference evidence="1 2" key="1">
    <citation type="submission" date="2021-03" db="EMBL/GenBank/DDBJ databases">
        <title>The first data on the complete genome of the tetrodotoxin-producing bacterium.</title>
        <authorList>
            <person name="Melnikova D.I."/>
            <person name="Nijland R."/>
            <person name="Magarlamov T.Y."/>
        </authorList>
    </citation>
    <scope>NUCLEOTIDE SEQUENCE [LARGE SCALE GENOMIC DNA]</scope>
    <source>
        <strain evidence="1 2">1839</strain>
    </source>
</reference>
<sequence length="49" mass="5562">MMEMFFAQRVILQKTKFDEVPTTLQPGVYEHLDDSGVAFLAGDYQPPAE</sequence>
<name>A0ABX8F932_9BACI</name>
<keyword evidence="2" id="KW-1185">Reference proteome</keyword>
<dbReference type="Proteomes" id="UP000679247">
    <property type="component" value="Chromosome"/>
</dbReference>
<dbReference type="EMBL" id="CP071709">
    <property type="protein sequence ID" value="QVY60920.1"/>
    <property type="molecule type" value="Genomic_DNA"/>
</dbReference>
<protein>
    <submittedName>
        <fullName evidence="1">Uncharacterized protein</fullName>
    </submittedName>
</protein>
<gene>
    <name evidence="1" type="ORF">J1899_18395</name>
</gene>
<organism evidence="1 2">
    <name type="scientific">Cytobacillus gottheilii</name>
    <dbReference type="NCBI Taxonomy" id="859144"/>
    <lineage>
        <taxon>Bacteria</taxon>
        <taxon>Bacillati</taxon>
        <taxon>Bacillota</taxon>
        <taxon>Bacilli</taxon>
        <taxon>Bacillales</taxon>
        <taxon>Bacillaceae</taxon>
        <taxon>Cytobacillus</taxon>
    </lineage>
</organism>